<dbReference type="Proteomes" id="UP001056035">
    <property type="component" value="Chromosome"/>
</dbReference>
<evidence type="ECO:0000313" key="4">
    <source>
        <dbReference type="Proteomes" id="UP001056035"/>
    </source>
</evidence>
<evidence type="ECO:0000259" key="2">
    <source>
        <dbReference type="PROSITE" id="PS50206"/>
    </source>
</evidence>
<keyword evidence="4" id="KW-1185">Reference proteome</keyword>
<reference evidence="3 4" key="1">
    <citation type="submission" date="2022-06" db="EMBL/GenBank/DDBJ databases">
        <title>Paraconexibacter antarcticus.</title>
        <authorList>
            <person name="Kim C.S."/>
        </authorList>
    </citation>
    <scope>NUCLEOTIDE SEQUENCE [LARGE SCALE GENOMIC DNA]</scope>
    <source>
        <strain evidence="3 4">02-257</strain>
    </source>
</reference>
<keyword evidence="1" id="KW-0479">Metal-binding</keyword>
<name>A0ABY5DN42_9ACTN</name>
<dbReference type="SUPFAM" id="SSF56281">
    <property type="entry name" value="Metallo-hydrolase/oxidoreductase"/>
    <property type="match status" value="1"/>
</dbReference>
<dbReference type="InterPro" id="IPR001763">
    <property type="entry name" value="Rhodanese-like_dom"/>
</dbReference>
<dbReference type="CDD" id="cd00158">
    <property type="entry name" value="RHOD"/>
    <property type="match status" value="1"/>
</dbReference>
<dbReference type="SMART" id="SM00849">
    <property type="entry name" value="Lactamase_B"/>
    <property type="match status" value="1"/>
</dbReference>
<dbReference type="PANTHER" id="PTHR43084:SF1">
    <property type="entry name" value="PERSULFIDE DIOXYGENASE ETHE1, MITOCHONDRIAL"/>
    <property type="match status" value="1"/>
</dbReference>
<dbReference type="RefSeq" id="WP_254569754.1">
    <property type="nucleotide sequence ID" value="NZ_CP098502.1"/>
</dbReference>
<dbReference type="Gene3D" id="3.40.250.10">
    <property type="entry name" value="Rhodanese-like domain"/>
    <property type="match status" value="1"/>
</dbReference>
<evidence type="ECO:0000256" key="1">
    <source>
        <dbReference type="ARBA" id="ARBA00022723"/>
    </source>
</evidence>
<dbReference type="InterPro" id="IPR036873">
    <property type="entry name" value="Rhodanese-like_dom_sf"/>
</dbReference>
<dbReference type="EMBL" id="CP098502">
    <property type="protein sequence ID" value="UTI63019.1"/>
    <property type="molecule type" value="Genomic_DNA"/>
</dbReference>
<protein>
    <submittedName>
        <fullName evidence="3">MBL fold metallo-hydrolase</fullName>
    </submittedName>
</protein>
<feature type="domain" description="Rhodanese" evidence="2">
    <location>
        <begin position="22"/>
        <end position="112"/>
    </location>
</feature>
<dbReference type="InterPro" id="IPR044528">
    <property type="entry name" value="POD-like_MBL-fold"/>
</dbReference>
<dbReference type="PANTHER" id="PTHR43084">
    <property type="entry name" value="PERSULFIDE DIOXYGENASE ETHE1"/>
    <property type="match status" value="1"/>
</dbReference>
<dbReference type="Pfam" id="PF00753">
    <property type="entry name" value="Lactamase_B"/>
    <property type="match status" value="1"/>
</dbReference>
<gene>
    <name evidence="3" type="ORF">NBH00_16835</name>
</gene>
<dbReference type="PROSITE" id="PS50206">
    <property type="entry name" value="RHODANESE_3"/>
    <property type="match status" value="1"/>
</dbReference>
<dbReference type="InterPro" id="IPR051682">
    <property type="entry name" value="Mito_Persulfide_Diox"/>
</dbReference>
<dbReference type="SMART" id="SM00450">
    <property type="entry name" value="RHOD"/>
    <property type="match status" value="1"/>
</dbReference>
<proteinExistence type="predicted"/>
<dbReference type="SUPFAM" id="SSF52821">
    <property type="entry name" value="Rhodanese/Cell cycle control phosphatase"/>
    <property type="match status" value="1"/>
</dbReference>
<dbReference type="InterPro" id="IPR036866">
    <property type="entry name" value="RibonucZ/Hydroxyglut_hydro"/>
</dbReference>
<dbReference type="Gene3D" id="3.60.15.10">
    <property type="entry name" value="Ribonuclease Z/Hydroxyacylglutathione hydrolase-like"/>
    <property type="match status" value="1"/>
</dbReference>
<sequence>MTLAPSAATSITASDLAERLTHGPHLTVLDVRDDATWGIEAPGATSCHMPAATVLADPRAAAQRLDGPVAVVCNRGISAGDVALALRAEGVAALVVEGGMRGWIGALQSREVDLGIDGLSVLQVQRPGRGCLSYVIASGTEALVVDPAPDAAFYVALAAGLGARVTTVVDTHLHADHLSGARALADLTGATLRLPAPALERGVAYAVTALHDGDTLAVGDITVRALSLPGHTTDMTGLMIADRALLSGDSLFADGVARPDLQEGDPDGARAMARMLHATLHERILALGDDVLLLPGHTHPGVNATAIAPPLAAVRAAVPELRIDDPAEFAEALLAGMPPRPANYEAVIAVNAGTHPFDPELETGGNSCSTR</sequence>
<dbReference type="CDD" id="cd07724">
    <property type="entry name" value="POD-like_MBL-fold"/>
    <property type="match status" value="1"/>
</dbReference>
<organism evidence="3 4">
    <name type="scientific">Paraconexibacter antarcticus</name>
    <dbReference type="NCBI Taxonomy" id="2949664"/>
    <lineage>
        <taxon>Bacteria</taxon>
        <taxon>Bacillati</taxon>
        <taxon>Actinomycetota</taxon>
        <taxon>Thermoleophilia</taxon>
        <taxon>Solirubrobacterales</taxon>
        <taxon>Paraconexibacteraceae</taxon>
        <taxon>Paraconexibacter</taxon>
    </lineage>
</organism>
<dbReference type="Pfam" id="PF00581">
    <property type="entry name" value="Rhodanese"/>
    <property type="match status" value="1"/>
</dbReference>
<evidence type="ECO:0000313" key="3">
    <source>
        <dbReference type="EMBL" id="UTI63019.1"/>
    </source>
</evidence>
<accession>A0ABY5DN42</accession>
<dbReference type="InterPro" id="IPR001279">
    <property type="entry name" value="Metallo-B-lactamas"/>
</dbReference>